<dbReference type="Proteomes" id="UP000598297">
    <property type="component" value="Unassembled WGS sequence"/>
</dbReference>
<dbReference type="OrthoDB" id="9790390at2"/>
<feature type="domain" description="Thioredoxin" evidence="2">
    <location>
        <begin position="1"/>
        <end position="105"/>
    </location>
</feature>
<proteinExistence type="predicted"/>
<evidence type="ECO:0000256" key="1">
    <source>
        <dbReference type="ARBA" id="ARBA00023157"/>
    </source>
</evidence>
<gene>
    <name evidence="3" type="ORF">GUY60_22285</name>
</gene>
<reference evidence="3" key="1">
    <citation type="submission" date="2020-01" db="EMBL/GenBank/DDBJ databases">
        <title>Whole-genome analyses of novel actinobacteria.</title>
        <authorList>
            <person name="Sahin N."/>
        </authorList>
    </citation>
    <scope>NUCLEOTIDE SEQUENCE</scope>
    <source>
        <strain evidence="3">YC537</strain>
    </source>
</reference>
<organism evidence="3 4">
    <name type="scientific">Streptomyces boluensis</name>
    <dbReference type="NCBI Taxonomy" id="1775135"/>
    <lineage>
        <taxon>Bacteria</taxon>
        <taxon>Bacillati</taxon>
        <taxon>Actinomycetota</taxon>
        <taxon>Actinomycetes</taxon>
        <taxon>Kitasatosporales</taxon>
        <taxon>Streptomycetaceae</taxon>
        <taxon>Streptomyces</taxon>
    </lineage>
</organism>
<dbReference type="PROSITE" id="PS00194">
    <property type="entry name" value="THIOREDOXIN_1"/>
    <property type="match status" value="1"/>
</dbReference>
<dbReference type="CDD" id="cd02947">
    <property type="entry name" value="TRX_family"/>
    <property type="match status" value="1"/>
</dbReference>
<comment type="caution">
    <text evidence="3">The sequence shown here is derived from an EMBL/GenBank/DDBJ whole genome shotgun (WGS) entry which is preliminary data.</text>
</comment>
<dbReference type="PANTHER" id="PTHR45663:SF40">
    <property type="entry name" value="THIOREDOXIN 2"/>
    <property type="match status" value="1"/>
</dbReference>
<dbReference type="EMBL" id="JAAAHS010000189">
    <property type="protein sequence ID" value="NBE54097.1"/>
    <property type="molecule type" value="Genomic_DNA"/>
</dbReference>
<dbReference type="GO" id="GO:0015035">
    <property type="term" value="F:protein-disulfide reductase activity"/>
    <property type="evidence" value="ECO:0007669"/>
    <property type="project" value="TreeGrafter"/>
</dbReference>
<evidence type="ECO:0000313" key="3">
    <source>
        <dbReference type="EMBL" id="NBE54097.1"/>
    </source>
</evidence>
<sequence length="130" mass="14236">MSTQELTKENFDEIVTGNDFVLIDFWASWCGPCRQFGPVYEGASERHPDLVFGKVDTEAQPELAQAFGIQSIPTLAIIRDKVAIFAQPGALPESALEDVIGQARKVDMDDVRRQIAQEQAGQQGEAPSEG</sequence>
<dbReference type="PROSITE" id="PS51352">
    <property type="entry name" value="THIOREDOXIN_2"/>
    <property type="match status" value="1"/>
</dbReference>
<keyword evidence="1" id="KW-1015">Disulfide bond</keyword>
<dbReference type="GO" id="GO:0005829">
    <property type="term" value="C:cytosol"/>
    <property type="evidence" value="ECO:0007669"/>
    <property type="project" value="TreeGrafter"/>
</dbReference>
<dbReference type="InterPro" id="IPR013766">
    <property type="entry name" value="Thioredoxin_domain"/>
</dbReference>
<dbReference type="InterPro" id="IPR017937">
    <property type="entry name" value="Thioredoxin_CS"/>
</dbReference>
<dbReference type="PANTHER" id="PTHR45663">
    <property type="entry name" value="GEO12009P1"/>
    <property type="match status" value="1"/>
</dbReference>
<protein>
    <submittedName>
        <fullName evidence="3">Thioredoxin fold domain-containing protein</fullName>
    </submittedName>
</protein>
<evidence type="ECO:0000313" key="4">
    <source>
        <dbReference type="Proteomes" id="UP000598297"/>
    </source>
</evidence>
<dbReference type="RefSeq" id="WP_161700586.1">
    <property type="nucleotide sequence ID" value="NZ_JAAAHS010000189.1"/>
</dbReference>
<dbReference type="SUPFAM" id="SSF52833">
    <property type="entry name" value="Thioredoxin-like"/>
    <property type="match status" value="1"/>
</dbReference>
<dbReference type="PRINTS" id="PR00421">
    <property type="entry name" value="THIOREDOXIN"/>
</dbReference>
<dbReference type="InterPro" id="IPR036249">
    <property type="entry name" value="Thioredoxin-like_sf"/>
</dbReference>
<dbReference type="AlphaFoldDB" id="A0A964XNT0"/>
<dbReference type="FunFam" id="3.40.30.10:FF:000155">
    <property type="entry name" value="Thioredoxin"/>
    <property type="match status" value="1"/>
</dbReference>
<dbReference type="Gene3D" id="3.40.30.10">
    <property type="entry name" value="Glutaredoxin"/>
    <property type="match status" value="1"/>
</dbReference>
<dbReference type="Pfam" id="PF00085">
    <property type="entry name" value="Thioredoxin"/>
    <property type="match status" value="1"/>
</dbReference>
<keyword evidence="4" id="KW-1185">Reference proteome</keyword>
<accession>A0A964XNT0</accession>
<evidence type="ECO:0000259" key="2">
    <source>
        <dbReference type="PROSITE" id="PS51352"/>
    </source>
</evidence>
<name>A0A964XNT0_9ACTN</name>